<evidence type="ECO:0000313" key="4">
    <source>
        <dbReference type="Proteomes" id="UP000249130"/>
    </source>
</evidence>
<dbReference type="AlphaFoldDB" id="A0A327KQA9"/>
<organism evidence="3 4">
    <name type="scientific">Rhodoplanes roseus</name>
    <dbReference type="NCBI Taxonomy" id="29409"/>
    <lineage>
        <taxon>Bacteria</taxon>
        <taxon>Pseudomonadati</taxon>
        <taxon>Pseudomonadota</taxon>
        <taxon>Alphaproteobacteria</taxon>
        <taxon>Hyphomicrobiales</taxon>
        <taxon>Nitrobacteraceae</taxon>
        <taxon>Rhodoplanes</taxon>
    </lineage>
</organism>
<reference evidence="3 4" key="1">
    <citation type="submission" date="2017-07" db="EMBL/GenBank/DDBJ databases">
        <title>Draft Genome Sequences of Select Purple Nonsulfur Bacteria.</title>
        <authorList>
            <person name="Lasarre B."/>
            <person name="Mckinlay J.B."/>
        </authorList>
    </citation>
    <scope>NUCLEOTIDE SEQUENCE [LARGE SCALE GENOMIC DNA]</scope>
    <source>
        <strain evidence="3 4">DSM 5909</strain>
    </source>
</reference>
<proteinExistence type="predicted"/>
<feature type="transmembrane region" description="Helical" evidence="2">
    <location>
        <begin position="59"/>
        <end position="79"/>
    </location>
</feature>
<keyword evidence="4" id="KW-1185">Reference proteome</keyword>
<feature type="transmembrane region" description="Helical" evidence="2">
    <location>
        <begin position="86"/>
        <end position="105"/>
    </location>
</feature>
<evidence type="ECO:0000256" key="2">
    <source>
        <dbReference type="SAM" id="Phobius"/>
    </source>
</evidence>
<gene>
    <name evidence="3" type="ORF">CH341_25645</name>
</gene>
<feature type="region of interest" description="Disordered" evidence="1">
    <location>
        <begin position="120"/>
        <end position="153"/>
    </location>
</feature>
<dbReference type="EMBL" id="NPEX01000283">
    <property type="protein sequence ID" value="RAI39515.1"/>
    <property type="molecule type" value="Genomic_DNA"/>
</dbReference>
<keyword evidence="2" id="KW-0812">Transmembrane</keyword>
<evidence type="ECO:0000313" key="3">
    <source>
        <dbReference type="EMBL" id="RAI39515.1"/>
    </source>
</evidence>
<keyword evidence="2" id="KW-1133">Transmembrane helix</keyword>
<name>A0A327KQA9_9BRAD</name>
<accession>A0A327KQA9</accession>
<dbReference type="Proteomes" id="UP000249130">
    <property type="component" value="Unassembled WGS sequence"/>
</dbReference>
<dbReference type="RefSeq" id="WP_111421838.1">
    <property type="nucleotide sequence ID" value="NZ_NPEX01000283.1"/>
</dbReference>
<evidence type="ECO:0000256" key="1">
    <source>
        <dbReference type="SAM" id="MobiDB-lite"/>
    </source>
</evidence>
<comment type="caution">
    <text evidence="3">The sequence shown here is derived from an EMBL/GenBank/DDBJ whole genome shotgun (WGS) entry which is preliminary data.</text>
</comment>
<keyword evidence="2" id="KW-0472">Membrane</keyword>
<protein>
    <submittedName>
        <fullName evidence="3">Uncharacterized protein</fullName>
    </submittedName>
</protein>
<sequence length="153" mass="16170">MRYWIGVVCFAGAAWLVAAGLAHKRRVLAARAAAASRGIMPAEPGLRSVAVFGEIMRPVILFFLAYAAIKTVVLFVVLGGEEVLSYVDLAGVLALLGGYGAWMSLRTTYRMSDLEAAERAAAAESPPATPHYVGRPANDMGPPDGVAPRRGAR</sequence>